<feature type="compositionally biased region" description="Basic and acidic residues" evidence="1">
    <location>
        <begin position="38"/>
        <end position="53"/>
    </location>
</feature>
<feature type="compositionally biased region" description="Basic and acidic residues" evidence="1">
    <location>
        <begin position="92"/>
        <end position="103"/>
    </location>
</feature>
<feature type="region of interest" description="Disordered" evidence="1">
    <location>
        <begin position="77"/>
        <end position="116"/>
    </location>
</feature>
<organism evidence="2 3">
    <name type="scientific">Paraglomus occultum</name>
    <dbReference type="NCBI Taxonomy" id="144539"/>
    <lineage>
        <taxon>Eukaryota</taxon>
        <taxon>Fungi</taxon>
        <taxon>Fungi incertae sedis</taxon>
        <taxon>Mucoromycota</taxon>
        <taxon>Glomeromycotina</taxon>
        <taxon>Glomeromycetes</taxon>
        <taxon>Paraglomerales</taxon>
        <taxon>Paraglomeraceae</taxon>
        <taxon>Paraglomus</taxon>
    </lineage>
</organism>
<dbReference type="Proteomes" id="UP000789572">
    <property type="component" value="Unassembled WGS sequence"/>
</dbReference>
<evidence type="ECO:0000313" key="2">
    <source>
        <dbReference type="EMBL" id="CAG8634850.1"/>
    </source>
</evidence>
<dbReference type="OrthoDB" id="10616054at2759"/>
<comment type="caution">
    <text evidence="2">The sequence shown here is derived from an EMBL/GenBank/DDBJ whole genome shotgun (WGS) entry which is preliminary data.</text>
</comment>
<feature type="region of interest" description="Disordered" evidence="1">
    <location>
        <begin position="28"/>
        <end position="53"/>
    </location>
</feature>
<protein>
    <submittedName>
        <fullName evidence="2">11342_t:CDS:1</fullName>
    </submittedName>
</protein>
<sequence>MPDDPLIKEWATKVKTTYENSEAVDHLTNMSKPQIQKETNKMEGVEKESKVEKAHDIDIRKRRQEEELMGLEEEPSLLKNAEQVKDINTSAKSKEKKSDETRIKEKKAKKNQKIPLENILQDSKKAYEEEVQKEIHKLKVEEDASLTALENQIIATSVPLEDSLWAPENRECNRKNSFKANVPAYNVPGENSKDRVNYLRWVLRGNKHIKAIREEFKRGNNWVIIDFDCEHNRCAAIEKVKKKEEWLIIIPEEEESVAKENFEQNNKYKKEANYNHCNDISEEDLSEKEKDDDKKASRLLTIWDLPPDINEKEIRYMCRSFKKLHIIRIKRSQYKALAVIEVGFIEKENIPWSLPLGN</sequence>
<dbReference type="EMBL" id="CAJVPJ010003097">
    <property type="protein sequence ID" value="CAG8634850.1"/>
    <property type="molecule type" value="Genomic_DNA"/>
</dbReference>
<feature type="non-terminal residue" evidence="2">
    <location>
        <position position="358"/>
    </location>
</feature>
<dbReference type="AlphaFoldDB" id="A0A9N9GUE9"/>
<proteinExistence type="predicted"/>
<evidence type="ECO:0000313" key="3">
    <source>
        <dbReference type="Proteomes" id="UP000789572"/>
    </source>
</evidence>
<keyword evidence="3" id="KW-1185">Reference proteome</keyword>
<accession>A0A9N9GUE9</accession>
<name>A0A9N9GUE9_9GLOM</name>
<evidence type="ECO:0000256" key="1">
    <source>
        <dbReference type="SAM" id="MobiDB-lite"/>
    </source>
</evidence>
<gene>
    <name evidence="2" type="ORF">POCULU_LOCUS9097</name>
</gene>
<feature type="compositionally biased region" description="Polar residues" evidence="1">
    <location>
        <begin position="28"/>
        <end position="37"/>
    </location>
</feature>
<reference evidence="2" key="1">
    <citation type="submission" date="2021-06" db="EMBL/GenBank/DDBJ databases">
        <authorList>
            <person name="Kallberg Y."/>
            <person name="Tangrot J."/>
            <person name="Rosling A."/>
        </authorList>
    </citation>
    <scope>NUCLEOTIDE SEQUENCE</scope>
    <source>
        <strain evidence="2">IA702</strain>
    </source>
</reference>